<keyword evidence="2" id="KW-1185">Reference proteome</keyword>
<reference evidence="1 2" key="2">
    <citation type="submission" date="2020-03" db="EMBL/GenBank/DDBJ databases">
        <authorList>
            <person name="Ichikawa N."/>
            <person name="Kimura A."/>
            <person name="Kitahashi Y."/>
            <person name="Uohara A."/>
        </authorList>
    </citation>
    <scope>NUCLEOTIDE SEQUENCE [LARGE SCALE GENOMIC DNA]</scope>
    <source>
        <strain evidence="1 2">NBRC 108639</strain>
    </source>
</reference>
<gene>
    <name evidence="1" type="ORF">Phou_008980</name>
</gene>
<proteinExistence type="predicted"/>
<protein>
    <submittedName>
        <fullName evidence="1">NmrA family protein</fullName>
    </submittedName>
</protein>
<evidence type="ECO:0000313" key="1">
    <source>
        <dbReference type="EMBL" id="GFJ76718.1"/>
    </source>
</evidence>
<dbReference type="PANTHER" id="PTHR43162">
    <property type="match status" value="1"/>
</dbReference>
<dbReference type="EMBL" id="BLPF01000001">
    <property type="protein sequence ID" value="GFJ76718.1"/>
    <property type="molecule type" value="Genomic_DNA"/>
</dbReference>
<accession>A0A6V8K348</accession>
<dbReference type="InterPro" id="IPR051604">
    <property type="entry name" value="Ergot_Alk_Oxidoreductase"/>
</dbReference>
<dbReference type="Proteomes" id="UP000482800">
    <property type="component" value="Unassembled WGS sequence"/>
</dbReference>
<dbReference type="SUPFAM" id="SSF51735">
    <property type="entry name" value="NAD(P)-binding Rossmann-fold domains"/>
    <property type="match status" value="1"/>
</dbReference>
<evidence type="ECO:0000313" key="2">
    <source>
        <dbReference type="Proteomes" id="UP000482800"/>
    </source>
</evidence>
<reference evidence="1 2" key="1">
    <citation type="submission" date="2020-03" db="EMBL/GenBank/DDBJ databases">
        <title>Whole genome shotgun sequence of Phytohabitans houttuyneae NBRC 108639.</title>
        <authorList>
            <person name="Komaki H."/>
            <person name="Tamura T."/>
        </authorList>
    </citation>
    <scope>NUCLEOTIDE SEQUENCE [LARGE SCALE GENOMIC DNA]</scope>
    <source>
        <strain evidence="1 2">NBRC 108639</strain>
    </source>
</reference>
<dbReference type="AlphaFoldDB" id="A0A6V8K348"/>
<dbReference type="Gene3D" id="3.90.25.10">
    <property type="entry name" value="UDP-galactose 4-epimerase, domain 1"/>
    <property type="match status" value="1"/>
</dbReference>
<dbReference type="Gene3D" id="3.40.50.720">
    <property type="entry name" value="NAD(P)-binding Rossmann-like Domain"/>
    <property type="match status" value="1"/>
</dbReference>
<dbReference type="PANTHER" id="PTHR43162:SF1">
    <property type="entry name" value="PRESTALK A DIFFERENTIATION PROTEIN A"/>
    <property type="match status" value="1"/>
</dbReference>
<organism evidence="1 2">
    <name type="scientific">Phytohabitans houttuyneae</name>
    <dbReference type="NCBI Taxonomy" id="1076126"/>
    <lineage>
        <taxon>Bacteria</taxon>
        <taxon>Bacillati</taxon>
        <taxon>Actinomycetota</taxon>
        <taxon>Actinomycetes</taxon>
        <taxon>Micromonosporales</taxon>
        <taxon>Micromonosporaceae</taxon>
    </lineage>
</organism>
<name>A0A6V8K348_9ACTN</name>
<dbReference type="InterPro" id="IPR036291">
    <property type="entry name" value="NAD(P)-bd_dom_sf"/>
</dbReference>
<comment type="caution">
    <text evidence="1">The sequence shown here is derived from an EMBL/GenBank/DDBJ whole genome shotgun (WGS) entry which is preliminary data.</text>
</comment>
<sequence>MLGATGTTGRRLTGRLRSAGATVRAASRHGDVRFDWSDPGTWDSALSGAVRLYLMAPHELPVDPRFVERAVTRGVRHIVLLSSRGIEVMGDERLMSAERTVRGSGADWTILRADWFDQNFDEGFFQPAVVAGALAVPLGDARQAFVDADDIAAVAAAVLTGDGHAGHSYEVTGPDALSFAEAVRIVGEAAGRPVRFGGTDGDYLAQQAALGLPEEQTRQEIAAFTALREQGDQSATDTVRRITGHPPKSFHTYATEAAARGAWKE</sequence>